<comment type="caution">
    <text evidence="1">The sequence shown here is derived from an EMBL/GenBank/DDBJ whole genome shotgun (WGS) entry which is preliminary data.</text>
</comment>
<dbReference type="RefSeq" id="WP_393166779.1">
    <property type="nucleotide sequence ID" value="NZ_JBICRM010000009.1"/>
</dbReference>
<dbReference type="EMBL" id="JBICRM010000009">
    <property type="protein sequence ID" value="MFG1705104.1"/>
    <property type="molecule type" value="Genomic_DNA"/>
</dbReference>
<evidence type="ECO:0000313" key="2">
    <source>
        <dbReference type="Proteomes" id="UP001603978"/>
    </source>
</evidence>
<proteinExistence type="predicted"/>
<accession>A0ABW7ADC6</accession>
<organism evidence="1 2">
    <name type="scientific">Nonomuraea marmarensis</name>
    <dbReference type="NCBI Taxonomy" id="3351344"/>
    <lineage>
        <taxon>Bacteria</taxon>
        <taxon>Bacillati</taxon>
        <taxon>Actinomycetota</taxon>
        <taxon>Actinomycetes</taxon>
        <taxon>Streptosporangiales</taxon>
        <taxon>Streptosporangiaceae</taxon>
        <taxon>Nonomuraea</taxon>
    </lineage>
</organism>
<dbReference type="Proteomes" id="UP001603978">
    <property type="component" value="Unassembled WGS sequence"/>
</dbReference>
<name>A0ABW7ADC6_9ACTN</name>
<evidence type="ECO:0008006" key="3">
    <source>
        <dbReference type="Google" id="ProtNLM"/>
    </source>
</evidence>
<gene>
    <name evidence="1" type="ORF">ACFLIM_18095</name>
</gene>
<sequence length="43" mass="4647">MSAQSTTAALRNVAKAVHLPGDDDYDQARRCWSLAADLRPACT</sequence>
<reference evidence="1 2" key="1">
    <citation type="submission" date="2024-10" db="EMBL/GenBank/DDBJ databases">
        <authorList>
            <person name="Topkara A.R."/>
            <person name="Saygin H."/>
        </authorList>
    </citation>
    <scope>NUCLEOTIDE SEQUENCE [LARGE SCALE GENOMIC DNA]</scope>
    <source>
        <strain evidence="1 2">M3C6</strain>
    </source>
</reference>
<evidence type="ECO:0000313" key="1">
    <source>
        <dbReference type="EMBL" id="MFG1705104.1"/>
    </source>
</evidence>
<protein>
    <recommendedName>
        <fullName evidence="3">ANR family transcriptional regulator</fullName>
    </recommendedName>
</protein>
<keyword evidence="2" id="KW-1185">Reference proteome</keyword>